<sequence>MERQTADLPRSSCSARCCCGRGSDRLLKEDSDLQTRKVHHEDKSLRDMYVICQKGIKSTNLEEATSIEIGLRAAYLKVQS</sequence>
<evidence type="ECO:0000313" key="1">
    <source>
        <dbReference type="EMBL" id="KAJ8513862.1"/>
    </source>
</evidence>
<keyword evidence="2" id="KW-1185">Reference proteome</keyword>
<organism evidence="1 2">
    <name type="scientific">Ensete ventricosum</name>
    <name type="common">Abyssinian banana</name>
    <name type="synonym">Musa ensete</name>
    <dbReference type="NCBI Taxonomy" id="4639"/>
    <lineage>
        <taxon>Eukaryota</taxon>
        <taxon>Viridiplantae</taxon>
        <taxon>Streptophyta</taxon>
        <taxon>Embryophyta</taxon>
        <taxon>Tracheophyta</taxon>
        <taxon>Spermatophyta</taxon>
        <taxon>Magnoliopsida</taxon>
        <taxon>Liliopsida</taxon>
        <taxon>Zingiberales</taxon>
        <taxon>Musaceae</taxon>
        <taxon>Ensete</taxon>
    </lineage>
</organism>
<evidence type="ECO:0000313" key="2">
    <source>
        <dbReference type="Proteomes" id="UP001222027"/>
    </source>
</evidence>
<dbReference type="AlphaFoldDB" id="A0AAV8S3D9"/>
<accession>A0AAV8S3D9</accession>
<name>A0AAV8S3D9_ENSVE</name>
<gene>
    <name evidence="1" type="ORF">OPV22_004296</name>
</gene>
<comment type="caution">
    <text evidence="1">The sequence shown here is derived from an EMBL/GenBank/DDBJ whole genome shotgun (WGS) entry which is preliminary data.</text>
</comment>
<proteinExistence type="predicted"/>
<dbReference type="Proteomes" id="UP001222027">
    <property type="component" value="Unassembled WGS sequence"/>
</dbReference>
<dbReference type="EMBL" id="JAQQAF010000001">
    <property type="protein sequence ID" value="KAJ8513862.1"/>
    <property type="molecule type" value="Genomic_DNA"/>
</dbReference>
<reference evidence="1 2" key="1">
    <citation type="submission" date="2022-12" db="EMBL/GenBank/DDBJ databases">
        <title>Chromosome-scale assembly of the Ensete ventricosum genome.</title>
        <authorList>
            <person name="Dussert Y."/>
            <person name="Stocks J."/>
            <person name="Wendawek A."/>
            <person name="Woldeyes F."/>
            <person name="Nichols R.A."/>
            <person name="Borrell J.S."/>
        </authorList>
    </citation>
    <scope>NUCLEOTIDE SEQUENCE [LARGE SCALE GENOMIC DNA]</scope>
    <source>
        <strain evidence="2">cv. Maze</strain>
        <tissue evidence="1">Seeds</tissue>
    </source>
</reference>
<protein>
    <submittedName>
        <fullName evidence="1">Uncharacterized protein</fullName>
    </submittedName>
</protein>